<dbReference type="CDD" id="cd06170">
    <property type="entry name" value="LuxR_C_like"/>
    <property type="match status" value="2"/>
</dbReference>
<accession>A0ABM6F2D9</accession>
<dbReference type="Gene3D" id="1.10.10.10">
    <property type="entry name" value="Winged helix-like DNA-binding domain superfamily/Winged helix DNA-binding domain"/>
    <property type="match status" value="2"/>
</dbReference>
<evidence type="ECO:0000313" key="6">
    <source>
        <dbReference type="EMBL" id="AOZ05357.1"/>
    </source>
</evidence>
<protein>
    <recommendedName>
        <fullName evidence="5">HTH luxR-type domain-containing protein</fullName>
    </recommendedName>
</protein>
<dbReference type="EMBL" id="CP017754">
    <property type="protein sequence ID" value="AOZ05357.1"/>
    <property type="molecule type" value="Genomic_DNA"/>
</dbReference>
<dbReference type="InterPro" id="IPR036388">
    <property type="entry name" value="WH-like_DNA-bd_sf"/>
</dbReference>
<evidence type="ECO:0000256" key="1">
    <source>
        <dbReference type="ARBA" id="ARBA00023015"/>
    </source>
</evidence>
<evidence type="ECO:0000256" key="3">
    <source>
        <dbReference type="ARBA" id="ARBA00023163"/>
    </source>
</evidence>
<keyword evidence="3" id="KW-0804">Transcription</keyword>
<feature type="domain" description="HTH luxR-type" evidence="5">
    <location>
        <begin position="12"/>
        <end position="77"/>
    </location>
</feature>
<evidence type="ECO:0000313" key="7">
    <source>
        <dbReference type="Proteomes" id="UP000177515"/>
    </source>
</evidence>
<sequence length="178" mass="19001">MPAVPTAPTAPTASAIAKLTPRQRAVLALLLTGQSNKLIGRQLGLTANTTKDHVAATLKRLGLRKRGDALRHAQQLMALLTNEGSSATPGAAAHDPAPTPPVPTPAHDGKLPEFGLTGRQLAVLVRLIDGLPNKQIAEQMGLSIYTVKEYVSEILKRLGVKTRFEVISLVQRMDKTQP</sequence>
<dbReference type="Pfam" id="PF00196">
    <property type="entry name" value="GerE"/>
    <property type="match status" value="2"/>
</dbReference>
<evidence type="ECO:0000256" key="2">
    <source>
        <dbReference type="ARBA" id="ARBA00023125"/>
    </source>
</evidence>
<dbReference type="Proteomes" id="UP000177515">
    <property type="component" value="Chromosome 1"/>
</dbReference>
<evidence type="ECO:0000256" key="4">
    <source>
        <dbReference type="SAM" id="MobiDB-lite"/>
    </source>
</evidence>
<keyword evidence="7" id="KW-1185">Reference proteome</keyword>
<dbReference type="InterPro" id="IPR000792">
    <property type="entry name" value="Tscrpt_reg_LuxR_C"/>
</dbReference>
<gene>
    <name evidence="6" type="ORF">BKK80_05695</name>
</gene>
<feature type="region of interest" description="Disordered" evidence="4">
    <location>
        <begin position="84"/>
        <end position="107"/>
    </location>
</feature>
<dbReference type="PRINTS" id="PR00038">
    <property type="entry name" value="HTHLUXR"/>
</dbReference>
<dbReference type="PROSITE" id="PS50043">
    <property type="entry name" value="HTH_LUXR_2"/>
    <property type="match status" value="2"/>
</dbReference>
<proteinExistence type="predicted"/>
<evidence type="ECO:0000259" key="5">
    <source>
        <dbReference type="PROSITE" id="PS50043"/>
    </source>
</evidence>
<keyword evidence="1" id="KW-0805">Transcription regulation</keyword>
<reference evidence="6 7" key="1">
    <citation type="submission" date="2016-10" db="EMBL/GenBank/DDBJ databases">
        <title>Complete genome sequences of three Cupriavidus strains isolated from various Malaysian environments.</title>
        <authorList>
            <person name="Abdullah A.A.-A."/>
            <person name="Shafie N.A.H."/>
            <person name="Lau N.S."/>
        </authorList>
    </citation>
    <scope>NUCLEOTIDE SEQUENCE [LARGE SCALE GENOMIC DNA]</scope>
    <source>
        <strain evidence="6 7">USMAA1020</strain>
    </source>
</reference>
<keyword evidence="2" id="KW-0238">DNA-binding</keyword>
<feature type="domain" description="HTH luxR-type" evidence="5">
    <location>
        <begin position="109"/>
        <end position="174"/>
    </location>
</feature>
<feature type="compositionally biased region" description="Low complexity" evidence="4">
    <location>
        <begin position="87"/>
        <end position="96"/>
    </location>
</feature>
<dbReference type="InterPro" id="IPR016032">
    <property type="entry name" value="Sig_transdc_resp-reg_C-effctor"/>
</dbReference>
<dbReference type="PANTHER" id="PTHR44688:SF16">
    <property type="entry name" value="DNA-BINDING TRANSCRIPTIONAL ACTIVATOR DEVR_DOSR"/>
    <property type="match status" value="1"/>
</dbReference>
<dbReference type="SUPFAM" id="SSF46894">
    <property type="entry name" value="C-terminal effector domain of the bipartite response regulators"/>
    <property type="match status" value="2"/>
</dbReference>
<name>A0ABM6F2D9_9BURK</name>
<organism evidence="6 7">
    <name type="scientific">Cupriavidus malaysiensis</name>
    <dbReference type="NCBI Taxonomy" id="367825"/>
    <lineage>
        <taxon>Bacteria</taxon>
        <taxon>Pseudomonadati</taxon>
        <taxon>Pseudomonadota</taxon>
        <taxon>Betaproteobacteria</taxon>
        <taxon>Burkholderiales</taxon>
        <taxon>Burkholderiaceae</taxon>
        <taxon>Cupriavidus</taxon>
    </lineage>
</organism>
<dbReference type="PANTHER" id="PTHR44688">
    <property type="entry name" value="DNA-BINDING TRANSCRIPTIONAL ACTIVATOR DEVR_DOSR"/>
    <property type="match status" value="1"/>
</dbReference>
<dbReference type="SMART" id="SM00421">
    <property type="entry name" value="HTH_LUXR"/>
    <property type="match status" value="2"/>
</dbReference>